<dbReference type="RefSeq" id="WP_177103208.1">
    <property type="nucleotide sequence ID" value="NZ_JACAQB010000008.1"/>
</dbReference>
<dbReference type="PANTHER" id="PTHR16305:SF28">
    <property type="entry name" value="GUANYLATE CYCLASE DOMAIN-CONTAINING PROTEIN"/>
    <property type="match status" value="1"/>
</dbReference>
<dbReference type="SMART" id="SM00028">
    <property type="entry name" value="TPR"/>
    <property type="match status" value="4"/>
</dbReference>
<feature type="repeat" description="TPR" evidence="3">
    <location>
        <begin position="825"/>
        <end position="858"/>
    </location>
</feature>
<evidence type="ECO:0000256" key="3">
    <source>
        <dbReference type="PROSITE-ProRule" id="PRU00339"/>
    </source>
</evidence>
<dbReference type="Gene3D" id="1.25.40.10">
    <property type="entry name" value="Tetratricopeptide repeat domain"/>
    <property type="match status" value="1"/>
</dbReference>
<dbReference type="SUPFAM" id="SSF52540">
    <property type="entry name" value="P-loop containing nucleoside triphosphate hydrolases"/>
    <property type="match status" value="1"/>
</dbReference>
<sequence length="1118" mass="123905">MDYRQSAFAVLPERAPAVSDGRVLLDAGLLKGLRKKHGLSQETLAEACLNRHLCVSIASIKRAETGKPVLYRTARHLATAFEVDVGALLGHSVTVALADIEQSIVDLHEGVLATQTVLQLDEEVIRYVLELCFETDGREAAFTAQQRASFGEEIERLVRQFGGVPLERPGSVVVAQFGAPQAYRSDSERGLLCALALSREQFVRPGHGIVLRLVRQGTETLAVNEELQRLLDHNRPDAHGHAPIHVDRGLVEQLRERFEFGATQEGFPAYRQCLRARRLDENAPRPLVGRAVEVLQFKGVIEATQAYQDGHVVYVRGMAGIGKTRLVSEFLEMARQGGFACHRSDVLDFGMDGSLWPLGQLVQSLLGLVMPSPVGTVALETALLRLKLADEQRMFLRVLTGVHPADEPVGHSLSQYAGRSNEERTQGLLAALLQLVLRVAVQQPLLICIEDLHWGDEALCTMLGKLLDATDEAPVVWLLTSRHEGDPLESALRLHCSNPMSLLDIAPIREREASVLADQFLEVDPVYRADCVKRAQGNPLYLTQLLSSREGVFPDSLRHLVQTRFDRLQPEQRRALRYAAIFGNRFELALWREALGQPHYLPAMDIRQGLLRETEPGRYMFVHDLVMHCLYDALPDALRKQLHREVANLYRQRDRTLYAQHLLRASDPAAFDALLLAMEEKIQACQYDSALVLGQQCEDFAERAAASFTWALRCGEAHSGLGQTAQARDCFQRALVLAGHAQERIAAALGLAPILNTLDCLEDEERLIEAILPIARTLQANTALARLYQLHGNIYFPRGDYAECRRLHEASLSFARLAANLEAEAKALGGIGDSYYAQGRMQTAYEVFDQCVRLCERHGLRHVEAGNRSARGSAHFYLGQPELALRDAMEAAVCSRQIGNRRAEIFSRLTAAWVLLATGRDAQAGLELEEALALARGIGANRFEAILLEGLARVALRRNDHAGAQALIREAVALVERFALQRYIGPWVYGSLALMVDDERLSREALIQGEALLTQDGLAHNVLRFRVAAAETCLLQGDFAQASRHAQGLADVAPGMMCAWVSHHVRLIDAAGQWLQRRDRPSAEAWNGLERESQRLGFVATMPGLIKRLGDEGIISAD</sequence>
<dbReference type="SUPFAM" id="SSF48452">
    <property type="entry name" value="TPR-like"/>
    <property type="match status" value="2"/>
</dbReference>
<evidence type="ECO:0000313" key="5">
    <source>
        <dbReference type="EMBL" id="NWB97583.1"/>
    </source>
</evidence>
<comment type="caution">
    <text evidence="5">The sequence shown here is derived from an EMBL/GenBank/DDBJ whole genome shotgun (WGS) entry which is preliminary data.</text>
</comment>
<organism evidence="5 6">
    <name type="scientific">Pseudomonas gingeri</name>
    <dbReference type="NCBI Taxonomy" id="117681"/>
    <lineage>
        <taxon>Bacteria</taxon>
        <taxon>Pseudomonadati</taxon>
        <taxon>Pseudomonadota</taxon>
        <taxon>Gammaproteobacteria</taxon>
        <taxon>Pseudomonadales</taxon>
        <taxon>Pseudomonadaceae</taxon>
        <taxon>Pseudomonas</taxon>
    </lineage>
</organism>
<accession>A0A7Y7XCY0</accession>
<dbReference type="Proteomes" id="UP000539985">
    <property type="component" value="Unassembled WGS sequence"/>
</dbReference>
<dbReference type="SUPFAM" id="SSF47413">
    <property type="entry name" value="lambda repressor-like DNA-binding domains"/>
    <property type="match status" value="1"/>
</dbReference>
<keyword evidence="3" id="KW-0802">TPR repeat</keyword>
<feature type="domain" description="HTH cro/C1-type" evidence="4">
    <location>
        <begin position="30"/>
        <end position="88"/>
    </location>
</feature>
<dbReference type="InterPro" id="IPR019734">
    <property type="entry name" value="TPR_rpt"/>
</dbReference>
<evidence type="ECO:0000256" key="1">
    <source>
        <dbReference type="ARBA" id="ARBA00022741"/>
    </source>
</evidence>
<dbReference type="InterPro" id="IPR011990">
    <property type="entry name" value="TPR-like_helical_dom_sf"/>
</dbReference>
<dbReference type="InterPro" id="IPR001387">
    <property type="entry name" value="Cro/C1-type_HTH"/>
</dbReference>
<dbReference type="GO" id="GO:0005524">
    <property type="term" value="F:ATP binding"/>
    <property type="evidence" value="ECO:0007669"/>
    <property type="project" value="UniProtKB-KW"/>
</dbReference>
<dbReference type="PROSITE" id="PS50005">
    <property type="entry name" value="TPR"/>
    <property type="match status" value="1"/>
</dbReference>
<keyword evidence="1" id="KW-0547">Nucleotide-binding</keyword>
<dbReference type="CDD" id="cd00093">
    <property type="entry name" value="HTH_XRE"/>
    <property type="match status" value="1"/>
</dbReference>
<proteinExistence type="predicted"/>
<dbReference type="PANTHER" id="PTHR16305">
    <property type="entry name" value="TESTICULAR SOLUBLE ADENYLYL CYCLASE"/>
    <property type="match status" value="1"/>
</dbReference>
<dbReference type="InterPro" id="IPR027417">
    <property type="entry name" value="P-loop_NTPase"/>
</dbReference>
<dbReference type="Gene3D" id="1.10.260.40">
    <property type="entry name" value="lambda repressor-like DNA-binding domains"/>
    <property type="match status" value="1"/>
</dbReference>
<dbReference type="GO" id="GO:0003677">
    <property type="term" value="F:DNA binding"/>
    <property type="evidence" value="ECO:0007669"/>
    <property type="project" value="InterPro"/>
</dbReference>
<dbReference type="GO" id="GO:0004016">
    <property type="term" value="F:adenylate cyclase activity"/>
    <property type="evidence" value="ECO:0007669"/>
    <property type="project" value="TreeGrafter"/>
</dbReference>
<dbReference type="PROSITE" id="PS50943">
    <property type="entry name" value="HTH_CROC1"/>
    <property type="match status" value="1"/>
</dbReference>
<dbReference type="InterPro" id="IPR041664">
    <property type="entry name" value="AAA_16"/>
</dbReference>
<evidence type="ECO:0000313" key="6">
    <source>
        <dbReference type="Proteomes" id="UP000539985"/>
    </source>
</evidence>
<keyword evidence="2" id="KW-0067">ATP-binding</keyword>
<dbReference type="GO" id="GO:0005737">
    <property type="term" value="C:cytoplasm"/>
    <property type="evidence" value="ECO:0007669"/>
    <property type="project" value="TreeGrafter"/>
</dbReference>
<dbReference type="InterPro" id="IPR010982">
    <property type="entry name" value="Lambda_DNA-bd_dom_sf"/>
</dbReference>
<dbReference type="EMBL" id="JACAQB010000008">
    <property type="protein sequence ID" value="NWB97583.1"/>
    <property type="molecule type" value="Genomic_DNA"/>
</dbReference>
<protein>
    <submittedName>
        <fullName evidence="5">Tetratricopeptide repeat protein</fullName>
    </submittedName>
</protein>
<dbReference type="Pfam" id="PF13424">
    <property type="entry name" value="TPR_12"/>
    <property type="match status" value="1"/>
</dbReference>
<dbReference type="Pfam" id="PF13191">
    <property type="entry name" value="AAA_16"/>
    <property type="match status" value="1"/>
</dbReference>
<dbReference type="AlphaFoldDB" id="A0A7Y7XCY0"/>
<reference evidence="5 6" key="1">
    <citation type="submission" date="2020-04" db="EMBL/GenBank/DDBJ databases">
        <title>Molecular characterization of pseudomonads from Agaricus bisporus reveal novel blotch 2 pathogens in Western Europe.</title>
        <authorList>
            <person name="Taparia T."/>
            <person name="Krijger M."/>
            <person name="Haynes E."/>
            <person name="Elpinstone J.G."/>
            <person name="Noble R."/>
            <person name="Van Der Wolf J."/>
        </authorList>
    </citation>
    <scope>NUCLEOTIDE SEQUENCE [LARGE SCALE GENOMIC DNA]</scope>
    <source>
        <strain evidence="5 6">H7001</strain>
    </source>
</reference>
<name>A0A7Y7XCY0_9PSED</name>
<evidence type="ECO:0000256" key="2">
    <source>
        <dbReference type="ARBA" id="ARBA00022840"/>
    </source>
</evidence>
<gene>
    <name evidence="5" type="ORF">HX882_16930</name>
</gene>
<evidence type="ECO:0000259" key="4">
    <source>
        <dbReference type="PROSITE" id="PS50943"/>
    </source>
</evidence>